<reference evidence="2" key="1">
    <citation type="submission" date="2019-12" db="EMBL/GenBank/DDBJ databases">
        <authorList>
            <person name="Scholes J."/>
        </authorList>
    </citation>
    <scope>NUCLEOTIDE SEQUENCE</scope>
</reference>
<feature type="region of interest" description="Disordered" evidence="1">
    <location>
        <begin position="1"/>
        <end position="54"/>
    </location>
</feature>
<evidence type="ECO:0000313" key="3">
    <source>
        <dbReference type="Proteomes" id="UP001153555"/>
    </source>
</evidence>
<gene>
    <name evidence="2" type="ORF">SHERM_07306</name>
</gene>
<evidence type="ECO:0000313" key="2">
    <source>
        <dbReference type="EMBL" id="CAA0841291.1"/>
    </source>
</evidence>
<dbReference type="AlphaFoldDB" id="A0A9N7RR32"/>
<proteinExistence type="predicted"/>
<comment type="caution">
    <text evidence="2">The sequence shown here is derived from an EMBL/GenBank/DDBJ whole genome shotgun (WGS) entry which is preliminary data.</text>
</comment>
<dbReference type="Proteomes" id="UP001153555">
    <property type="component" value="Unassembled WGS sequence"/>
</dbReference>
<evidence type="ECO:0000256" key="1">
    <source>
        <dbReference type="SAM" id="MobiDB-lite"/>
    </source>
</evidence>
<sequence length="139" mass="16354">MMFYPTHQGEADTSRSRKRERSPRHQETTPIRSPRRVNTSRDDPVLSQRQTKAYVRRSQHVGEQILHASHRPMPEHTMCQISFSKEDAFIFNHPHSDALVITAPIATIKVHRIMVDIWDYASIMYLSIFRKMKIDIKEV</sequence>
<name>A0A9N7RR32_STRHE</name>
<dbReference type="EMBL" id="CACSLK010034108">
    <property type="protein sequence ID" value="CAA0841291.1"/>
    <property type="molecule type" value="Genomic_DNA"/>
</dbReference>
<keyword evidence="3" id="KW-1185">Reference proteome</keyword>
<organism evidence="2 3">
    <name type="scientific">Striga hermonthica</name>
    <name type="common">Purple witchweed</name>
    <name type="synonym">Buchnera hermonthica</name>
    <dbReference type="NCBI Taxonomy" id="68872"/>
    <lineage>
        <taxon>Eukaryota</taxon>
        <taxon>Viridiplantae</taxon>
        <taxon>Streptophyta</taxon>
        <taxon>Embryophyta</taxon>
        <taxon>Tracheophyta</taxon>
        <taxon>Spermatophyta</taxon>
        <taxon>Magnoliopsida</taxon>
        <taxon>eudicotyledons</taxon>
        <taxon>Gunneridae</taxon>
        <taxon>Pentapetalae</taxon>
        <taxon>asterids</taxon>
        <taxon>lamiids</taxon>
        <taxon>Lamiales</taxon>
        <taxon>Orobanchaceae</taxon>
        <taxon>Buchnereae</taxon>
        <taxon>Striga</taxon>
    </lineage>
</organism>
<protein>
    <submittedName>
        <fullName evidence="2">Uncharacterized protein</fullName>
    </submittedName>
</protein>
<accession>A0A9N7RR32</accession>